<sequence length="475" mass="52427">MAIRQSVLALYGAISEGLDALNRGLTTPSEDPEDLRTVAAELTGLTGSAGERGWYGELLRYFDQNRIGDDRVTPPTWDDIIGDLTSTEEDQRLTPMWAHRAIGAAYVLDRLAEAGAGPRENADLLALVIAAAPAEGAGQRGVGRLRSLRAAPDRVGLDRATEIAASMLQTRINHRVPFWEQLQAKSGTLATAVTSIRSTSRLRKVKREYCSVVSTTAEWPDISYAKLKSVIEPTNWSSFYKQFFCAMQAVTPDDAFGWSRIRESVSGDCDRYRLDTALKFWKEERSGGLFLNYDMDADRTGTDPLVLVDNGYIGIRPIDPAKPDKGVKVRTSKQLLISGMSATAMTKLAETLGWAGNATDMFYYAAQYKGPSTQFAKSQILKPPQPDTSTTWPVVVPCLPPDLRGEYASDATEWLKKRFDFANDFSQEFAERWKDGLDLAEIDELNDMITAEVKTAGKEALDTATDNFRPKAPTP</sequence>
<organism evidence="1 2">
    <name type="scientific">Mycolicibacterium rutilum</name>
    <name type="common">Mycobacterium rutilum</name>
    <dbReference type="NCBI Taxonomy" id="370526"/>
    <lineage>
        <taxon>Bacteria</taxon>
        <taxon>Bacillati</taxon>
        <taxon>Actinomycetota</taxon>
        <taxon>Actinomycetes</taxon>
        <taxon>Mycobacteriales</taxon>
        <taxon>Mycobacteriaceae</taxon>
        <taxon>Mycolicibacterium</taxon>
    </lineage>
</organism>
<name>A0A1H6M1N2_MYCRU</name>
<dbReference type="Proteomes" id="UP000182915">
    <property type="component" value="Chromosome I"/>
</dbReference>
<accession>A0A1H6M1N2</accession>
<dbReference type="STRING" id="370526.SAMN04489835_5798"/>
<proteinExistence type="predicted"/>
<evidence type="ECO:0000313" key="1">
    <source>
        <dbReference type="EMBL" id="SEH92731.1"/>
    </source>
</evidence>
<keyword evidence="2" id="KW-1185">Reference proteome</keyword>
<dbReference type="AlphaFoldDB" id="A0A1H6M1N2"/>
<dbReference type="RefSeq" id="WP_083410150.1">
    <property type="nucleotide sequence ID" value="NZ_LT629971.1"/>
</dbReference>
<evidence type="ECO:0000313" key="2">
    <source>
        <dbReference type="Proteomes" id="UP000182915"/>
    </source>
</evidence>
<reference evidence="2" key="1">
    <citation type="submission" date="2016-10" db="EMBL/GenBank/DDBJ databases">
        <authorList>
            <person name="Varghese N."/>
            <person name="Submissions S."/>
        </authorList>
    </citation>
    <scope>NUCLEOTIDE SEQUENCE [LARGE SCALE GENOMIC DNA]</scope>
    <source>
        <strain evidence="2">DSM 45405</strain>
    </source>
</reference>
<dbReference type="EMBL" id="LT629971">
    <property type="protein sequence ID" value="SEH92731.1"/>
    <property type="molecule type" value="Genomic_DNA"/>
</dbReference>
<dbReference type="OrthoDB" id="4668401at2"/>
<gene>
    <name evidence="1" type="ORF">SAMN04489835_5798</name>
</gene>
<protein>
    <submittedName>
        <fullName evidence="1">Uncharacterized protein</fullName>
    </submittedName>
</protein>